<dbReference type="FunFam" id="3.40.50.720:FF:000042">
    <property type="entry name" value="Trk system potassium transporter TrkA"/>
    <property type="match status" value="1"/>
</dbReference>
<dbReference type="InterPro" id="IPR006037">
    <property type="entry name" value="RCK_C"/>
</dbReference>
<evidence type="ECO:0000256" key="2">
    <source>
        <dbReference type="ARBA" id="ARBA00022448"/>
    </source>
</evidence>
<name>A0A5E6T8R0_PSEFL</name>
<evidence type="ECO:0000313" key="10">
    <source>
        <dbReference type="EMBL" id="VVM89681.1"/>
    </source>
</evidence>
<dbReference type="Pfam" id="PF02254">
    <property type="entry name" value="TrkA_N"/>
    <property type="match status" value="2"/>
</dbReference>
<evidence type="ECO:0000256" key="1">
    <source>
        <dbReference type="ARBA" id="ARBA00017378"/>
    </source>
</evidence>
<evidence type="ECO:0000256" key="6">
    <source>
        <dbReference type="ARBA" id="ARBA00023027"/>
    </source>
</evidence>
<evidence type="ECO:0000256" key="5">
    <source>
        <dbReference type="ARBA" id="ARBA00022958"/>
    </source>
</evidence>
<evidence type="ECO:0000256" key="3">
    <source>
        <dbReference type="ARBA" id="ARBA00022538"/>
    </source>
</evidence>
<dbReference type="PROSITE" id="PS51202">
    <property type="entry name" value="RCK_C"/>
    <property type="match status" value="2"/>
</dbReference>
<keyword evidence="4" id="KW-0677">Repeat</keyword>
<dbReference type="PANTHER" id="PTHR43833">
    <property type="entry name" value="POTASSIUM CHANNEL PROTEIN 2-RELATED-RELATED"/>
    <property type="match status" value="1"/>
</dbReference>
<dbReference type="NCBIfam" id="NF007030">
    <property type="entry name" value="PRK09496.1-1"/>
    <property type="match status" value="1"/>
</dbReference>
<dbReference type="NCBIfam" id="NF007039">
    <property type="entry name" value="PRK09496.3-2"/>
    <property type="match status" value="1"/>
</dbReference>
<sequence>MKIIILGAGQVGGSLAEHLASEANDITVVDTDGERLRDLGDRLDIRTVQGRGSLPTVLRQAGADDADMLVAVTNSDETNMVACQVAHTLFHTPTKIARVREAAYLTRSELFDNESIPVDVLISPEQVVTNYIKRLIQHPGALQVIDFAEGKAQLVAVKAYYGGPLVGQQLRQLREHMPNVETRVAAIFRRDRPILPQGDTVIEADDEVFFIAAKANIRAVMSEMRRLDESYKRIVIAGGGQIGERLAEAIESRYQVKIIEMNPARCRHLSDTLDSTVVLQGSASDRDLLMEENIADADIFLALTNDDEANIMSSLLAKRLGAKKVMTIINNPAYVDLIQGGDIDIAISPQLATIGTLLAHVRRGDIVSVHSLRRGAAEAIEAIAHGDEKSSKVIGKAIQNIGLPPGTTIGAIIRDEEVIIAHDTTVIEAGDHVILFLVDKKHIRDVEKLFHVGLSFF</sequence>
<dbReference type="GO" id="GO:0005886">
    <property type="term" value="C:plasma membrane"/>
    <property type="evidence" value="ECO:0007669"/>
    <property type="project" value="InterPro"/>
</dbReference>
<evidence type="ECO:0000313" key="11">
    <source>
        <dbReference type="Proteomes" id="UP000326953"/>
    </source>
</evidence>
<dbReference type="InterPro" id="IPR036721">
    <property type="entry name" value="RCK_C_sf"/>
</dbReference>
<keyword evidence="7" id="KW-0406">Ion transport</keyword>
<dbReference type="PANTHER" id="PTHR43833:SF5">
    <property type="entry name" value="TRK SYSTEM POTASSIUM UPTAKE PROTEIN TRKA"/>
    <property type="match status" value="1"/>
</dbReference>
<keyword evidence="6" id="KW-0520">NAD</keyword>
<dbReference type="FunFam" id="3.40.50.720:FF:000027">
    <property type="entry name" value="Trk system potassium transporter TrkA"/>
    <property type="match status" value="1"/>
</dbReference>
<dbReference type="FunFam" id="3.30.70.1450:FF:000001">
    <property type="entry name" value="Trk system potassium transporter TrkA"/>
    <property type="match status" value="1"/>
</dbReference>
<dbReference type="InterPro" id="IPR050721">
    <property type="entry name" value="Trk_Ktr_HKT_K-transport"/>
</dbReference>
<dbReference type="SUPFAM" id="SSF116726">
    <property type="entry name" value="TrkA C-terminal domain-like"/>
    <property type="match status" value="2"/>
</dbReference>
<dbReference type="InterPro" id="IPR036291">
    <property type="entry name" value="NAD(P)-bd_dom_sf"/>
</dbReference>
<evidence type="ECO:0000259" key="8">
    <source>
        <dbReference type="PROSITE" id="PS51201"/>
    </source>
</evidence>
<organism evidence="10 11">
    <name type="scientific">Pseudomonas fluorescens</name>
    <dbReference type="NCBI Taxonomy" id="294"/>
    <lineage>
        <taxon>Bacteria</taxon>
        <taxon>Pseudomonadati</taxon>
        <taxon>Pseudomonadota</taxon>
        <taxon>Gammaproteobacteria</taxon>
        <taxon>Pseudomonadales</taxon>
        <taxon>Pseudomonadaceae</taxon>
        <taxon>Pseudomonas</taxon>
    </lineage>
</organism>
<dbReference type="EMBL" id="CABVHK010000008">
    <property type="protein sequence ID" value="VVM89681.1"/>
    <property type="molecule type" value="Genomic_DNA"/>
</dbReference>
<evidence type="ECO:0000256" key="4">
    <source>
        <dbReference type="ARBA" id="ARBA00022737"/>
    </source>
</evidence>
<dbReference type="InterPro" id="IPR003148">
    <property type="entry name" value="RCK_N"/>
</dbReference>
<dbReference type="InterPro" id="IPR006036">
    <property type="entry name" value="K_uptake_TrkA"/>
</dbReference>
<dbReference type="Gene3D" id="3.40.50.720">
    <property type="entry name" value="NAD(P)-binding Rossmann-like Domain"/>
    <property type="match status" value="2"/>
</dbReference>
<feature type="domain" description="RCK C-terminal" evidence="9">
    <location>
        <begin position="142"/>
        <end position="226"/>
    </location>
</feature>
<protein>
    <recommendedName>
        <fullName evidence="1">Trk system potassium uptake protein TrkA</fullName>
    </recommendedName>
</protein>
<dbReference type="OrthoDB" id="9775180at2"/>
<dbReference type="NCBIfam" id="NF007031">
    <property type="entry name" value="PRK09496.1-2"/>
    <property type="match status" value="1"/>
</dbReference>
<gene>
    <name evidence="10" type="primary">trkA</name>
    <name evidence="10" type="ORF">PS662_02761</name>
</gene>
<feature type="domain" description="RCK N-terminal" evidence="8">
    <location>
        <begin position="1"/>
        <end position="122"/>
    </location>
</feature>
<dbReference type="AlphaFoldDB" id="A0A5E6T8R0"/>
<reference evidence="10 11" key="1">
    <citation type="submission" date="2019-09" db="EMBL/GenBank/DDBJ databases">
        <authorList>
            <person name="Chandra G."/>
            <person name="Truman W A."/>
        </authorList>
    </citation>
    <scope>NUCLEOTIDE SEQUENCE [LARGE SCALE GENOMIC DNA]</scope>
    <source>
        <strain evidence="10">PS662</strain>
    </source>
</reference>
<feature type="domain" description="RCK C-terminal" evidence="9">
    <location>
        <begin position="367"/>
        <end position="452"/>
    </location>
</feature>
<keyword evidence="5" id="KW-0630">Potassium</keyword>
<proteinExistence type="predicted"/>
<dbReference type="Gene3D" id="3.30.70.1450">
    <property type="entry name" value="Regulator of K+ conductance, C-terminal domain"/>
    <property type="match status" value="2"/>
</dbReference>
<accession>A0A5E6T8R0</accession>
<dbReference type="Proteomes" id="UP000326953">
    <property type="component" value="Unassembled WGS sequence"/>
</dbReference>
<dbReference type="GO" id="GO:0015079">
    <property type="term" value="F:potassium ion transmembrane transporter activity"/>
    <property type="evidence" value="ECO:0007669"/>
    <property type="project" value="InterPro"/>
</dbReference>
<dbReference type="RefSeq" id="WP_150711488.1">
    <property type="nucleotide sequence ID" value="NZ_CABVHK010000008.1"/>
</dbReference>
<dbReference type="SUPFAM" id="SSF51735">
    <property type="entry name" value="NAD(P)-binding Rossmann-fold domains"/>
    <property type="match status" value="2"/>
</dbReference>
<dbReference type="Pfam" id="PF02080">
    <property type="entry name" value="TrkA_C"/>
    <property type="match status" value="2"/>
</dbReference>
<dbReference type="PRINTS" id="PR00335">
    <property type="entry name" value="KUPTAKETRKA"/>
</dbReference>
<evidence type="ECO:0000259" key="9">
    <source>
        <dbReference type="PROSITE" id="PS51202"/>
    </source>
</evidence>
<keyword evidence="3" id="KW-0633">Potassium transport</keyword>
<dbReference type="NCBIfam" id="NF007032">
    <property type="entry name" value="PRK09496.1-4"/>
    <property type="match status" value="1"/>
</dbReference>
<dbReference type="PROSITE" id="PS51201">
    <property type="entry name" value="RCK_N"/>
    <property type="match status" value="2"/>
</dbReference>
<keyword evidence="2" id="KW-0813">Transport</keyword>
<feature type="domain" description="RCK N-terminal" evidence="8">
    <location>
        <begin position="231"/>
        <end position="347"/>
    </location>
</feature>
<evidence type="ECO:0000256" key="7">
    <source>
        <dbReference type="ARBA" id="ARBA00023065"/>
    </source>
</evidence>